<organism evidence="11">
    <name type="scientific">Strombidium inclinatum</name>
    <dbReference type="NCBI Taxonomy" id="197538"/>
    <lineage>
        <taxon>Eukaryota</taxon>
        <taxon>Sar</taxon>
        <taxon>Alveolata</taxon>
        <taxon>Ciliophora</taxon>
        <taxon>Intramacronucleata</taxon>
        <taxon>Spirotrichea</taxon>
        <taxon>Oligotrichia</taxon>
        <taxon>Strombidiidae</taxon>
        <taxon>Strombidium</taxon>
    </lineage>
</organism>
<dbReference type="InterPro" id="IPR011990">
    <property type="entry name" value="TPR-like_helical_dom_sf"/>
</dbReference>
<evidence type="ECO:0000256" key="6">
    <source>
        <dbReference type="ARBA" id="ARBA00022737"/>
    </source>
</evidence>
<reference evidence="11" key="1">
    <citation type="submission" date="2021-01" db="EMBL/GenBank/DDBJ databases">
        <authorList>
            <person name="Corre E."/>
            <person name="Pelletier E."/>
            <person name="Niang G."/>
            <person name="Scheremetjew M."/>
            <person name="Finn R."/>
            <person name="Kale V."/>
            <person name="Holt S."/>
            <person name="Cochrane G."/>
            <person name="Meng A."/>
            <person name="Brown T."/>
            <person name="Cohen L."/>
        </authorList>
    </citation>
    <scope>NUCLEOTIDE SEQUENCE</scope>
    <source>
        <strain evidence="11">S3</strain>
    </source>
</reference>
<gene>
    <name evidence="11" type="ORF">SINC0208_LOCUS10441</name>
</gene>
<comment type="subcellular location">
    <subcellularLocation>
        <location evidence="2">Cytoplasm</location>
    </subcellularLocation>
</comment>
<keyword evidence="5" id="KW-0597">Phosphoprotein</keyword>
<keyword evidence="4" id="KW-0963">Cytoplasm</keyword>
<dbReference type="PANTHER" id="PTHR46512:SF9">
    <property type="entry name" value="PEPTIDYLPROLYL ISOMERASE"/>
    <property type="match status" value="1"/>
</dbReference>
<dbReference type="GO" id="GO:0005737">
    <property type="term" value="C:cytoplasm"/>
    <property type="evidence" value="ECO:0007669"/>
    <property type="project" value="UniProtKB-SubCell"/>
</dbReference>
<evidence type="ECO:0000256" key="3">
    <source>
        <dbReference type="ARBA" id="ARBA00013194"/>
    </source>
</evidence>
<name>A0A7S3IRW7_9SPIT</name>
<dbReference type="Pfam" id="PF07719">
    <property type="entry name" value="TPR_2"/>
    <property type="match status" value="1"/>
</dbReference>
<dbReference type="InterPro" id="IPR013105">
    <property type="entry name" value="TPR_2"/>
</dbReference>
<dbReference type="Gene3D" id="1.25.40.10">
    <property type="entry name" value="Tetratricopeptide repeat domain"/>
    <property type="match status" value="1"/>
</dbReference>
<dbReference type="EC" id="5.2.1.8" evidence="3"/>
<dbReference type="EMBL" id="HBIH01025976">
    <property type="protein sequence ID" value="CAE0329811.1"/>
    <property type="molecule type" value="Transcribed_RNA"/>
</dbReference>
<dbReference type="PROSITE" id="PS50005">
    <property type="entry name" value="TPR"/>
    <property type="match status" value="1"/>
</dbReference>
<dbReference type="SUPFAM" id="SSF48452">
    <property type="entry name" value="TPR-like"/>
    <property type="match status" value="1"/>
</dbReference>
<proteinExistence type="predicted"/>
<keyword evidence="6" id="KW-0677">Repeat</keyword>
<protein>
    <recommendedName>
        <fullName evidence="3">peptidylprolyl isomerase</fullName>
        <ecNumber evidence="3">5.2.1.8</ecNumber>
    </recommendedName>
</protein>
<sequence>MKDYKKAISKYVRIQLYIKPLVKQEGGEADPTVAMMTSLKKSTLSQEETDSCTDLMSTAFLNSAICHHMLGNLEKAKESASKSLSYKKTIKGYYRLGQACKALTDYDGAIAAYKQAIFLDTEDPNDIQTELSRAEGLKRKKDKEADAKLSGFLKNGL</sequence>
<comment type="catalytic activity">
    <reaction evidence="1">
        <text>[protein]-peptidylproline (omega=180) = [protein]-peptidylproline (omega=0)</text>
        <dbReference type="Rhea" id="RHEA:16237"/>
        <dbReference type="Rhea" id="RHEA-COMP:10747"/>
        <dbReference type="Rhea" id="RHEA-COMP:10748"/>
        <dbReference type="ChEBI" id="CHEBI:83833"/>
        <dbReference type="ChEBI" id="CHEBI:83834"/>
        <dbReference type="EC" id="5.2.1.8"/>
    </reaction>
</comment>
<feature type="repeat" description="TPR" evidence="10">
    <location>
        <begin position="90"/>
        <end position="123"/>
    </location>
</feature>
<dbReference type="SMART" id="SM00028">
    <property type="entry name" value="TPR"/>
    <property type="match status" value="2"/>
</dbReference>
<accession>A0A7S3IRW7</accession>
<dbReference type="GO" id="GO:0003755">
    <property type="term" value="F:peptidyl-prolyl cis-trans isomerase activity"/>
    <property type="evidence" value="ECO:0007669"/>
    <property type="project" value="UniProtKB-EC"/>
</dbReference>
<dbReference type="InterPro" id="IPR019734">
    <property type="entry name" value="TPR_rpt"/>
</dbReference>
<evidence type="ECO:0000256" key="4">
    <source>
        <dbReference type="ARBA" id="ARBA00022490"/>
    </source>
</evidence>
<evidence type="ECO:0000313" key="11">
    <source>
        <dbReference type="EMBL" id="CAE0329811.1"/>
    </source>
</evidence>
<evidence type="ECO:0000256" key="9">
    <source>
        <dbReference type="ARBA" id="ARBA00023235"/>
    </source>
</evidence>
<evidence type="ECO:0000256" key="7">
    <source>
        <dbReference type="ARBA" id="ARBA00022803"/>
    </source>
</evidence>
<dbReference type="InterPro" id="IPR050754">
    <property type="entry name" value="FKBP4/5/8-like"/>
</dbReference>
<dbReference type="PANTHER" id="PTHR46512">
    <property type="entry name" value="PEPTIDYLPROLYL ISOMERASE"/>
    <property type="match status" value="1"/>
</dbReference>
<dbReference type="AlphaFoldDB" id="A0A7S3IRW7"/>
<evidence type="ECO:0000256" key="5">
    <source>
        <dbReference type="ARBA" id="ARBA00022553"/>
    </source>
</evidence>
<evidence type="ECO:0000256" key="1">
    <source>
        <dbReference type="ARBA" id="ARBA00000971"/>
    </source>
</evidence>
<evidence type="ECO:0000256" key="2">
    <source>
        <dbReference type="ARBA" id="ARBA00004496"/>
    </source>
</evidence>
<keyword evidence="9" id="KW-0413">Isomerase</keyword>
<evidence type="ECO:0000256" key="10">
    <source>
        <dbReference type="PROSITE-ProRule" id="PRU00339"/>
    </source>
</evidence>
<evidence type="ECO:0000256" key="8">
    <source>
        <dbReference type="ARBA" id="ARBA00023110"/>
    </source>
</evidence>
<keyword evidence="8" id="KW-0697">Rotamase</keyword>
<keyword evidence="7 10" id="KW-0802">TPR repeat</keyword>